<dbReference type="RefSeq" id="WP_017849815.1">
    <property type="nucleotide sequence ID" value="NZ_AOUH01000062.1"/>
</dbReference>
<evidence type="ECO:0000313" key="2">
    <source>
        <dbReference type="EMBL" id="SBW78393.1"/>
    </source>
</evidence>
<evidence type="ECO:0000313" key="3">
    <source>
        <dbReference type="Proteomes" id="UP000245431"/>
    </source>
</evidence>
<evidence type="ECO:0000256" key="1">
    <source>
        <dbReference type="SAM" id="Phobius"/>
    </source>
</evidence>
<reference evidence="3" key="1">
    <citation type="submission" date="2016-07" db="EMBL/GenBank/DDBJ databases">
        <authorList>
            <person name="Florea S."/>
            <person name="Webb J.S."/>
            <person name="Jaromczyk J."/>
            <person name="Schardl C.L."/>
        </authorList>
    </citation>
    <scope>NUCLEOTIDE SEQUENCE [LARGE SCALE GENOMIC DNA]</scope>
    <source>
        <strain evidence="3">1YdBTEX2</strain>
    </source>
</reference>
<name>A0A1D3JQM1_PSEVE</name>
<accession>A0A1D3JQM1</accession>
<keyword evidence="1" id="KW-0472">Membrane</keyword>
<dbReference type="Proteomes" id="UP000245431">
    <property type="component" value="Chromosome PVE_r1"/>
</dbReference>
<dbReference type="AlphaFoldDB" id="A0A1D3JQM1"/>
<keyword evidence="1" id="KW-0812">Transmembrane</keyword>
<keyword evidence="1" id="KW-1133">Transmembrane helix</keyword>
<sequence length="124" mass="13625">MSIDDFLNLPATSLIAISSASAVITTTIIGLFLCYRKLEPMEALLNKCRLVAFHSSYWGNSPRERMMRLCAVYVAVALPRLNARRGVIDLPQVQAFPRSTKLMLHGTALIGAAGLIGLIVIYFD</sequence>
<proteinExistence type="predicted"/>
<dbReference type="EMBL" id="LT599583">
    <property type="protein sequence ID" value="SBW78393.1"/>
    <property type="molecule type" value="Genomic_DNA"/>
</dbReference>
<protein>
    <submittedName>
        <fullName evidence="2">Uncharacterized protein</fullName>
    </submittedName>
</protein>
<gene>
    <name evidence="2" type="ORF">PVE_R1G0505</name>
</gene>
<organism evidence="2 3">
    <name type="scientific">Pseudomonas veronii 1YdBTEX2</name>
    <dbReference type="NCBI Taxonomy" id="1295141"/>
    <lineage>
        <taxon>Bacteria</taxon>
        <taxon>Pseudomonadati</taxon>
        <taxon>Pseudomonadota</taxon>
        <taxon>Gammaproteobacteria</taxon>
        <taxon>Pseudomonadales</taxon>
        <taxon>Pseudomonadaceae</taxon>
        <taxon>Pseudomonas</taxon>
    </lineage>
</organism>
<feature type="transmembrane region" description="Helical" evidence="1">
    <location>
        <begin position="102"/>
        <end position="123"/>
    </location>
</feature>
<feature type="transmembrane region" description="Helical" evidence="1">
    <location>
        <begin position="12"/>
        <end position="35"/>
    </location>
</feature>